<keyword evidence="7" id="KW-0812">Transmembrane</keyword>
<dbReference type="InterPro" id="IPR017896">
    <property type="entry name" value="4Fe4S_Fe-S-bd"/>
</dbReference>
<dbReference type="EMBL" id="QOQW01000015">
    <property type="protein sequence ID" value="RCK79173.1"/>
    <property type="molecule type" value="Genomic_DNA"/>
</dbReference>
<evidence type="ECO:0000256" key="7">
    <source>
        <dbReference type="SAM" id="Phobius"/>
    </source>
</evidence>
<keyword evidence="4" id="KW-0249">Electron transport</keyword>
<dbReference type="Pfam" id="PF13237">
    <property type="entry name" value="Fer4_10"/>
    <property type="match status" value="1"/>
</dbReference>
<evidence type="ECO:0000256" key="6">
    <source>
        <dbReference type="ARBA" id="ARBA00023014"/>
    </source>
</evidence>
<name>A0A367ZM37_9BACT</name>
<proteinExistence type="predicted"/>
<dbReference type="PANTHER" id="PTHR30176:SF3">
    <property type="entry name" value="FERREDOXIN-TYPE PROTEIN NAPH"/>
    <property type="match status" value="1"/>
</dbReference>
<dbReference type="Proteomes" id="UP000252355">
    <property type="component" value="Unassembled WGS sequence"/>
</dbReference>
<evidence type="ECO:0000313" key="9">
    <source>
        <dbReference type="EMBL" id="RCK79173.1"/>
    </source>
</evidence>
<dbReference type="GO" id="GO:0051539">
    <property type="term" value="F:4 iron, 4 sulfur cluster binding"/>
    <property type="evidence" value="ECO:0007669"/>
    <property type="project" value="UniProtKB-KW"/>
</dbReference>
<protein>
    <submittedName>
        <fullName evidence="9">Putative iron-sulfur cluster binding protein YccM</fullName>
    </submittedName>
</protein>
<dbReference type="InterPro" id="IPR017900">
    <property type="entry name" value="4Fe4S_Fe_S_CS"/>
</dbReference>
<dbReference type="Gene3D" id="3.30.70.100">
    <property type="match status" value="1"/>
</dbReference>
<dbReference type="SUPFAM" id="SSF54862">
    <property type="entry name" value="4Fe-4S ferredoxins"/>
    <property type="match status" value="1"/>
</dbReference>
<dbReference type="GO" id="GO:0046872">
    <property type="term" value="F:metal ion binding"/>
    <property type="evidence" value="ECO:0007669"/>
    <property type="project" value="UniProtKB-KW"/>
</dbReference>
<dbReference type="PANTHER" id="PTHR30176">
    <property type="entry name" value="FERREDOXIN-TYPE PROTEIN NAPH"/>
    <property type="match status" value="1"/>
</dbReference>
<keyword evidence="7" id="KW-0472">Membrane</keyword>
<keyword evidence="3" id="KW-0479">Metal-binding</keyword>
<reference evidence="9 10" key="1">
    <citation type="submission" date="2018-05" db="EMBL/GenBank/DDBJ databases">
        <title>A metagenomic window into the 2 km-deep terrestrial subsurface aquifer revealed taxonomically and functionally diverse microbial community comprising novel uncultured bacterial lineages.</title>
        <authorList>
            <person name="Kadnikov V.V."/>
            <person name="Mardanov A.V."/>
            <person name="Beletsky A.V."/>
            <person name="Banks D."/>
            <person name="Pimenov N.V."/>
            <person name="Frank Y.A."/>
            <person name="Karnachuk O.V."/>
            <person name="Ravin N.V."/>
        </authorList>
    </citation>
    <scope>NUCLEOTIDE SEQUENCE [LARGE SCALE GENOMIC DNA]</scope>
    <source>
        <strain evidence="9">BY5</strain>
    </source>
</reference>
<evidence type="ECO:0000256" key="1">
    <source>
        <dbReference type="ARBA" id="ARBA00022448"/>
    </source>
</evidence>
<evidence type="ECO:0000256" key="4">
    <source>
        <dbReference type="ARBA" id="ARBA00022982"/>
    </source>
</evidence>
<feature type="domain" description="4Fe-4S ferredoxin-type" evidence="8">
    <location>
        <begin position="189"/>
        <end position="218"/>
    </location>
</feature>
<evidence type="ECO:0000259" key="8">
    <source>
        <dbReference type="PROSITE" id="PS51379"/>
    </source>
</evidence>
<feature type="domain" description="4Fe-4S ferredoxin-type" evidence="8">
    <location>
        <begin position="225"/>
        <end position="245"/>
    </location>
</feature>
<dbReference type="GO" id="GO:0005886">
    <property type="term" value="C:plasma membrane"/>
    <property type="evidence" value="ECO:0007669"/>
    <property type="project" value="TreeGrafter"/>
</dbReference>
<evidence type="ECO:0000256" key="3">
    <source>
        <dbReference type="ARBA" id="ARBA00022723"/>
    </source>
</evidence>
<gene>
    <name evidence="9" type="ORF">OZSIB_0287</name>
</gene>
<feature type="transmembrane region" description="Helical" evidence="7">
    <location>
        <begin position="268"/>
        <end position="289"/>
    </location>
</feature>
<accession>A0A367ZM37</accession>
<feature type="transmembrane region" description="Helical" evidence="7">
    <location>
        <begin position="150"/>
        <end position="170"/>
    </location>
</feature>
<evidence type="ECO:0000313" key="10">
    <source>
        <dbReference type="Proteomes" id="UP000252355"/>
    </source>
</evidence>
<keyword evidence="1" id="KW-0813">Transport</keyword>
<keyword evidence="6" id="KW-0411">Iron-sulfur</keyword>
<keyword evidence="7" id="KW-1133">Transmembrane helix</keyword>
<feature type="transmembrane region" description="Helical" evidence="7">
    <location>
        <begin position="42"/>
        <end position="65"/>
    </location>
</feature>
<sequence>MLFLVAVGILTFRHLSGFTKAHCESYCPGGGLESIGFYLKNGAFLCATSGINLILFVAILGGTIVMGRAFCSWVCPVGTLMEGLRAAGRQAGMLWQGFWCTTGGQWLGRLRYPILVAVLYFTYAVTDLVFRPFCLYYVGFSGQDHEVEWWSKWVMLALSLASLYLPFVWCKVICPLGASLGVARLLGPVSPVIDEKDCTACRLCSRECPQQINVFEEKRVWSTDCTECLVCLDACPTQCLHLGIGYRPWPADRPTDGDRPGPSLPRKALPWLVAAMMGAGFLFAFRYPLPTMSKTFPAFSSGATFARVDLVLTGLRCRGTANTLAWILEEEPGVAALDAYVAEGKVRLLYDPARTSPEKLVDRIHAGRLWKNPKTNQEKRLQPFKVESIHPAP</sequence>
<dbReference type="PROSITE" id="PS00198">
    <property type="entry name" value="4FE4S_FER_1"/>
    <property type="match status" value="2"/>
</dbReference>
<dbReference type="InterPro" id="IPR051684">
    <property type="entry name" value="Electron_Trans/Redox"/>
</dbReference>
<comment type="caution">
    <text evidence="9">The sequence shown here is derived from an EMBL/GenBank/DDBJ whole genome shotgun (WGS) entry which is preliminary data.</text>
</comment>
<dbReference type="Gene3D" id="3.30.70.20">
    <property type="match status" value="1"/>
</dbReference>
<dbReference type="AlphaFoldDB" id="A0A367ZM37"/>
<evidence type="ECO:0000256" key="2">
    <source>
        <dbReference type="ARBA" id="ARBA00022485"/>
    </source>
</evidence>
<dbReference type="Pfam" id="PF12801">
    <property type="entry name" value="Fer4_5"/>
    <property type="match status" value="2"/>
</dbReference>
<feature type="transmembrane region" description="Helical" evidence="7">
    <location>
        <begin position="114"/>
        <end position="138"/>
    </location>
</feature>
<dbReference type="InterPro" id="IPR036163">
    <property type="entry name" value="HMA_dom_sf"/>
</dbReference>
<dbReference type="SUPFAM" id="SSF55008">
    <property type="entry name" value="HMA, heavy metal-associated domain"/>
    <property type="match status" value="1"/>
</dbReference>
<keyword evidence="2" id="KW-0004">4Fe-4S</keyword>
<evidence type="ECO:0000256" key="5">
    <source>
        <dbReference type="ARBA" id="ARBA00023004"/>
    </source>
</evidence>
<dbReference type="PROSITE" id="PS51379">
    <property type="entry name" value="4FE4S_FER_2"/>
    <property type="match status" value="2"/>
</dbReference>
<organism evidence="9 10">
    <name type="scientific">Candidatus Ozemobacter sibiricus</name>
    <dbReference type="NCBI Taxonomy" id="2268124"/>
    <lineage>
        <taxon>Bacteria</taxon>
        <taxon>Candidatus Ozemobacteria</taxon>
        <taxon>Candidatus Ozemobacterales</taxon>
        <taxon>Candidatus Ozemobacteraceae</taxon>
        <taxon>Candidatus Ozemobacter</taxon>
    </lineage>
</organism>
<keyword evidence="5" id="KW-0408">Iron</keyword>